<sequence length="280" mass="31614">MKEVAVIDTITLFPKLHGHLMEMLRGLSTDDWQRSTVCKGWSVKDIVAHMADTELRMVSLYRDGYTPTDIPVIDSYQSLVDYLNKLNNDWVPVARRFSPAILINWLQDAGPQLHKIYSELPPFENAIFSVAWAGEKTSPNWFHIARQYTELWHHQQQIRLAIDQTQPLMSAELYYPLLDTFVRAMPHTYRTIEAKDGTTIKLTITGAGGGNWYLGKVSGAWQLFTGDDDAATNTVITINGEIAWRLFTKGIALHEALTHITIKGEQDLGMPALSMLSVIA</sequence>
<dbReference type="EMBL" id="JADFFM010000002">
    <property type="protein sequence ID" value="MBE9667261.1"/>
    <property type="molecule type" value="Genomic_DNA"/>
</dbReference>
<reference evidence="2 3" key="1">
    <citation type="submission" date="2020-10" db="EMBL/GenBank/DDBJ databases">
        <title>Mucilaginibacter mali sp. nov., isolated from rhizosphere soil of apple orchard.</title>
        <authorList>
            <person name="Lee J.-S."/>
            <person name="Kim H.S."/>
            <person name="Kim J.-S."/>
        </authorList>
    </citation>
    <scope>NUCLEOTIDE SEQUENCE [LARGE SCALE GENOMIC DNA]</scope>
    <source>
        <strain evidence="2 3">KCTC 23157</strain>
    </source>
</reference>
<keyword evidence="2" id="KW-0413">Isomerase</keyword>
<evidence type="ECO:0000313" key="2">
    <source>
        <dbReference type="EMBL" id="MBE9667261.1"/>
    </source>
</evidence>
<dbReference type="Pfam" id="PF11716">
    <property type="entry name" value="MDMPI_N"/>
    <property type="match status" value="1"/>
</dbReference>
<feature type="domain" description="Mycothiol-dependent maleylpyruvate isomerase metal-binding" evidence="1">
    <location>
        <begin position="16"/>
        <end position="158"/>
    </location>
</feature>
<proteinExistence type="predicted"/>
<dbReference type="InterPro" id="IPR034660">
    <property type="entry name" value="DinB/YfiT-like"/>
</dbReference>
<evidence type="ECO:0000313" key="3">
    <source>
        <dbReference type="Proteomes" id="UP000632774"/>
    </source>
</evidence>
<dbReference type="GO" id="GO:0016853">
    <property type="term" value="F:isomerase activity"/>
    <property type="evidence" value="ECO:0007669"/>
    <property type="project" value="UniProtKB-KW"/>
</dbReference>
<dbReference type="InterPro" id="IPR017517">
    <property type="entry name" value="Maleyloyr_isom"/>
</dbReference>
<gene>
    <name evidence="2" type="ORF">IRJ18_12895</name>
</gene>
<dbReference type="RefSeq" id="WP_194106738.1">
    <property type="nucleotide sequence ID" value="NZ_JADFFM010000002.1"/>
</dbReference>
<protein>
    <submittedName>
        <fullName evidence="2">Maleylpyruvate isomerase N-terminal domain-containing protein</fullName>
    </submittedName>
</protein>
<dbReference type="InterPro" id="IPR024344">
    <property type="entry name" value="MDMPI_metal-binding"/>
</dbReference>
<dbReference type="Gene3D" id="1.20.120.450">
    <property type="entry name" value="dinb family like domain"/>
    <property type="match status" value="1"/>
</dbReference>
<dbReference type="NCBIfam" id="TIGR03083">
    <property type="entry name" value="maleylpyruvate isomerase family mycothiol-dependent enzyme"/>
    <property type="match status" value="1"/>
</dbReference>
<accession>A0ABR9XJ08</accession>
<name>A0ABR9XJ08_9SPHI</name>
<comment type="caution">
    <text evidence="2">The sequence shown here is derived from an EMBL/GenBank/DDBJ whole genome shotgun (WGS) entry which is preliminary data.</text>
</comment>
<organism evidence="2 3">
    <name type="scientific">Mucilaginibacter boryungensis</name>
    <dbReference type="NCBI Taxonomy" id="768480"/>
    <lineage>
        <taxon>Bacteria</taxon>
        <taxon>Pseudomonadati</taxon>
        <taxon>Bacteroidota</taxon>
        <taxon>Sphingobacteriia</taxon>
        <taxon>Sphingobacteriales</taxon>
        <taxon>Sphingobacteriaceae</taxon>
        <taxon>Mucilaginibacter</taxon>
    </lineage>
</organism>
<dbReference type="Proteomes" id="UP000632774">
    <property type="component" value="Unassembled WGS sequence"/>
</dbReference>
<evidence type="ECO:0000259" key="1">
    <source>
        <dbReference type="Pfam" id="PF11716"/>
    </source>
</evidence>
<dbReference type="SUPFAM" id="SSF109854">
    <property type="entry name" value="DinB/YfiT-like putative metalloenzymes"/>
    <property type="match status" value="1"/>
</dbReference>
<keyword evidence="3" id="KW-1185">Reference proteome</keyword>